<gene>
    <name evidence="1" type="ORF">LX83_006471</name>
</gene>
<dbReference type="InterPro" id="IPR017517">
    <property type="entry name" value="Maleyloyr_isom"/>
</dbReference>
<dbReference type="InterPro" id="IPR017519">
    <property type="entry name" value="CHP03085"/>
</dbReference>
<evidence type="ECO:0000313" key="2">
    <source>
        <dbReference type="Proteomes" id="UP001206128"/>
    </source>
</evidence>
<name>A0AAE3GJY1_9PSEU</name>
<dbReference type="EMBL" id="JAMTCK010000019">
    <property type="protein sequence ID" value="MCP2169585.1"/>
    <property type="molecule type" value="Genomic_DNA"/>
</dbReference>
<proteinExistence type="predicted"/>
<reference evidence="1" key="1">
    <citation type="submission" date="2022-06" db="EMBL/GenBank/DDBJ databases">
        <title>Genomic Encyclopedia of Archaeal and Bacterial Type Strains, Phase II (KMG-II): from individual species to whole genera.</title>
        <authorList>
            <person name="Goeker M."/>
        </authorList>
    </citation>
    <scope>NUCLEOTIDE SEQUENCE</scope>
    <source>
        <strain evidence="1">DSM 43935</strain>
    </source>
</reference>
<evidence type="ECO:0000313" key="1">
    <source>
        <dbReference type="EMBL" id="MCP2169585.1"/>
    </source>
</evidence>
<dbReference type="InterPro" id="IPR034660">
    <property type="entry name" value="DinB/YfiT-like"/>
</dbReference>
<dbReference type="Proteomes" id="UP001206128">
    <property type="component" value="Unassembled WGS sequence"/>
</dbReference>
<protein>
    <submittedName>
        <fullName evidence="1">TIGR03085 family protein</fullName>
    </submittedName>
</protein>
<sequence length="212" mass="23833">MAKTLGVARDERAQLADLFIEVGPNAPTLCEGWRTRDLAAHLVLRERRLDAAPGIALRALAGYTQRVQDRYAALPWLELVEMVRTGPSRLSPYAIPAVDERVNTTEYFVHHEDVRRAREGWRPRPEDARRDRALWQTIRLAGRLVYRRSPVGVLLRWPGGGETMVRQGRGIVTVTGQPGELVLHAFGRAEAEVEFTGDPRAVEVVRGMRLGL</sequence>
<dbReference type="NCBIfam" id="TIGR03085">
    <property type="entry name" value="TIGR03085 family metal-binding protein"/>
    <property type="match status" value="1"/>
</dbReference>
<dbReference type="RefSeq" id="WP_253778519.1">
    <property type="nucleotide sequence ID" value="NZ_JAMTCK010000019.1"/>
</dbReference>
<dbReference type="NCBIfam" id="TIGR03083">
    <property type="entry name" value="maleylpyruvate isomerase family mycothiol-dependent enzyme"/>
    <property type="match status" value="1"/>
</dbReference>
<accession>A0AAE3GJY1</accession>
<comment type="caution">
    <text evidence="1">The sequence shown here is derived from an EMBL/GenBank/DDBJ whole genome shotgun (WGS) entry which is preliminary data.</text>
</comment>
<keyword evidence="2" id="KW-1185">Reference proteome</keyword>
<organism evidence="1 2">
    <name type="scientific">Goodfellowiella coeruleoviolacea</name>
    <dbReference type="NCBI Taxonomy" id="334858"/>
    <lineage>
        <taxon>Bacteria</taxon>
        <taxon>Bacillati</taxon>
        <taxon>Actinomycetota</taxon>
        <taxon>Actinomycetes</taxon>
        <taxon>Pseudonocardiales</taxon>
        <taxon>Pseudonocardiaceae</taxon>
        <taxon>Goodfellowiella</taxon>
    </lineage>
</organism>
<dbReference type="SUPFAM" id="SSF109854">
    <property type="entry name" value="DinB/YfiT-like putative metalloenzymes"/>
    <property type="match status" value="1"/>
</dbReference>
<dbReference type="AlphaFoldDB" id="A0AAE3GJY1"/>